<gene>
    <name evidence="1" type="primary">lat</name>
    <name evidence="1" type="ORF">CM83_3822</name>
</gene>
<reference evidence="1" key="1">
    <citation type="journal article" date="2014" name="PLoS ONE">
        <title>Transcriptome-Based Identification of ABC Transporters in the Western Tarnished Plant Bug Lygus hesperus.</title>
        <authorList>
            <person name="Hull J.J."/>
            <person name="Chaney K."/>
            <person name="Geib S.M."/>
            <person name="Fabrick J.A."/>
            <person name="Brent C.S."/>
            <person name="Walsh D."/>
            <person name="Lavine L.C."/>
        </authorList>
    </citation>
    <scope>NUCLEOTIDE SEQUENCE</scope>
</reference>
<keyword evidence="1" id="KW-0808">Transferase</keyword>
<dbReference type="EMBL" id="GBHO01006168">
    <property type="protein sequence ID" value="JAG37436.1"/>
    <property type="molecule type" value="Transcribed_RNA"/>
</dbReference>
<sequence>MGHCKIQGDSITTVGTVDTGVREALARCMHILSPSVVEGTKDHEMLFLYTVQKIVSTISTYLPKILKEPAYYRQIMIRVYNSKTNAVLYGETPSSLYATVVKQLHGDDTARRPHRTS</sequence>
<name>A0A0A9Z0P3_LYGHE</name>
<accession>A0A0A9Z0P3</accession>
<keyword evidence="1" id="KW-0032">Aminotransferase</keyword>
<reference evidence="1" key="2">
    <citation type="submission" date="2014-07" db="EMBL/GenBank/DDBJ databases">
        <authorList>
            <person name="Hull J."/>
        </authorList>
    </citation>
    <scope>NUCLEOTIDE SEQUENCE</scope>
</reference>
<proteinExistence type="predicted"/>
<dbReference type="GO" id="GO:0008483">
    <property type="term" value="F:transaminase activity"/>
    <property type="evidence" value="ECO:0007669"/>
    <property type="project" value="UniProtKB-KW"/>
</dbReference>
<organism evidence="1">
    <name type="scientific">Lygus hesperus</name>
    <name type="common">Western plant bug</name>
    <dbReference type="NCBI Taxonomy" id="30085"/>
    <lineage>
        <taxon>Eukaryota</taxon>
        <taxon>Metazoa</taxon>
        <taxon>Ecdysozoa</taxon>
        <taxon>Arthropoda</taxon>
        <taxon>Hexapoda</taxon>
        <taxon>Insecta</taxon>
        <taxon>Pterygota</taxon>
        <taxon>Neoptera</taxon>
        <taxon>Paraneoptera</taxon>
        <taxon>Hemiptera</taxon>
        <taxon>Heteroptera</taxon>
        <taxon>Panheteroptera</taxon>
        <taxon>Cimicomorpha</taxon>
        <taxon>Miridae</taxon>
        <taxon>Mirini</taxon>
        <taxon>Lygus</taxon>
    </lineage>
</organism>
<dbReference type="AlphaFoldDB" id="A0A0A9Z0P3"/>
<evidence type="ECO:0000313" key="1">
    <source>
        <dbReference type="EMBL" id="JAG37436.1"/>
    </source>
</evidence>
<protein>
    <submittedName>
        <fullName evidence="1">L-lysine-epsilon aminotransferase</fullName>
    </submittedName>
</protein>